<dbReference type="Proteomes" id="UP000008820">
    <property type="component" value="Chromosome 1"/>
</dbReference>
<evidence type="ECO:0000256" key="3">
    <source>
        <dbReference type="ARBA" id="ARBA00022833"/>
    </source>
</evidence>
<evidence type="ECO:0000313" key="5">
    <source>
        <dbReference type="EnsemblMetazoa" id="AAEL026465-PA"/>
    </source>
</evidence>
<keyword evidence="6" id="KW-1185">Reference proteome</keyword>
<protein>
    <submittedName>
        <fullName evidence="5">Uncharacterized protein</fullName>
    </submittedName>
</protein>
<dbReference type="InterPro" id="IPR007588">
    <property type="entry name" value="Znf_FLYWCH"/>
</dbReference>
<evidence type="ECO:0000313" key="6">
    <source>
        <dbReference type="Proteomes" id="UP000008820"/>
    </source>
</evidence>
<feature type="region of interest" description="Disordered" evidence="4">
    <location>
        <begin position="1"/>
        <end position="25"/>
    </location>
</feature>
<feature type="compositionally biased region" description="Basic and acidic residues" evidence="4">
    <location>
        <begin position="109"/>
        <end position="123"/>
    </location>
</feature>
<dbReference type="InParanoid" id="A0A6I8TU53"/>
<reference evidence="5 6" key="1">
    <citation type="submission" date="2017-06" db="EMBL/GenBank/DDBJ databases">
        <title>Aedes aegypti genome working group (AGWG) sequencing and assembly.</title>
        <authorList>
            <consortium name="Aedes aegypti Genome Working Group (AGWG)"/>
            <person name="Matthews B.J."/>
        </authorList>
    </citation>
    <scope>NUCLEOTIDE SEQUENCE [LARGE SCALE GENOMIC DNA]</scope>
    <source>
        <strain evidence="5 6">LVP_AGWG</strain>
    </source>
</reference>
<keyword evidence="3" id="KW-0862">Zinc</keyword>
<dbReference type="OrthoDB" id="167578at2759"/>
<dbReference type="Pfam" id="PF04500">
    <property type="entry name" value="FLYWCH"/>
    <property type="match status" value="1"/>
</dbReference>
<reference evidence="5" key="2">
    <citation type="submission" date="2020-05" db="UniProtKB">
        <authorList>
            <consortium name="EnsemblMetazoa"/>
        </authorList>
    </citation>
    <scope>IDENTIFICATION</scope>
    <source>
        <strain evidence="5">LVP_AGWG</strain>
    </source>
</reference>
<evidence type="ECO:0000256" key="1">
    <source>
        <dbReference type="ARBA" id="ARBA00022723"/>
    </source>
</evidence>
<evidence type="ECO:0000256" key="4">
    <source>
        <dbReference type="SAM" id="MobiDB-lite"/>
    </source>
</evidence>
<sequence>MSSSESEEFFGYSASPGPSSKAAETKDFKFIRTARGKEKLLYQGYFYHLNKKSEGVTYWDCEFRRTPTAAGPCKGRAMLRADKLSVKGTHNHEPNALKAEVSEFRSKLHTRAAESNEKPEKVIRAVSAGTSAELP</sequence>
<keyword evidence="1" id="KW-0479">Metal-binding</keyword>
<accession>A0A6I8TU53</accession>
<name>A0A6I8TU53_AEDAE</name>
<dbReference type="GO" id="GO:0008270">
    <property type="term" value="F:zinc ion binding"/>
    <property type="evidence" value="ECO:0007669"/>
    <property type="project" value="UniProtKB-KW"/>
</dbReference>
<feature type="region of interest" description="Disordered" evidence="4">
    <location>
        <begin position="109"/>
        <end position="135"/>
    </location>
</feature>
<dbReference type="AlphaFoldDB" id="A0A6I8TU53"/>
<keyword evidence="2" id="KW-0863">Zinc-finger</keyword>
<dbReference type="EnsemblMetazoa" id="AAEL026465-RA">
    <property type="protein sequence ID" value="AAEL026465-PA"/>
    <property type="gene ID" value="AAEL026465"/>
</dbReference>
<proteinExistence type="predicted"/>
<evidence type="ECO:0000256" key="2">
    <source>
        <dbReference type="ARBA" id="ARBA00022771"/>
    </source>
</evidence>
<gene>
    <name evidence="5" type="primary">110674308</name>
</gene>
<dbReference type="Gene3D" id="2.20.25.240">
    <property type="match status" value="1"/>
</dbReference>
<organism evidence="5 6">
    <name type="scientific">Aedes aegypti</name>
    <name type="common">Yellowfever mosquito</name>
    <name type="synonym">Culex aegypti</name>
    <dbReference type="NCBI Taxonomy" id="7159"/>
    <lineage>
        <taxon>Eukaryota</taxon>
        <taxon>Metazoa</taxon>
        <taxon>Ecdysozoa</taxon>
        <taxon>Arthropoda</taxon>
        <taxon>Hexapoda</taxon>
        <taxon>Insecta</taxon>
        <taxon>Pterygota</taxon>
        <taxon>Neoptera</taxon>
        <taxon>Endopterygota</taxon>
        <taxon>Diptera</taxon>
        <taxon>Nematocera</taxon>
        <taxon>Culicoidea</taxon>
        <taxon>Culicidae</taxon>
        <taxon>Culicinae</taxon>
        <taxon>Aedini</taxon>
        <taxon>Aedes</taxon>
        <taxon>Stegomyia</taxon>
    </lineage>
</organism>